<evidence type="ECO:0000256" key="4">
    <source>
        <dbReference type="ARBA" id="ARBA00022692"/>
    </source>
</evidence>
<feature type="transmembrane region" description="Helical" evidence="7">
    <location>
        <begin position="97"/>
        <end position="122"/>
    </location>
</feature>
<evidence type="ECO:0000256" key="1">
    <source>
        <dbReference type="ARBA" id="ARBA00004533"/>
    </source>
</evidence>
<accession>A0A239M5J4</accession>
<evidence type="ECO:0000256" key="5">
    <source>
        <dbReference type="ARBA" id="ARBA00022989"/>
    </source>
</evidence>
<evidence type="ECO:0000313" key="8">
    <source>
        <dbReference type="EMBL" id="SDJ40211.1"/>
    </source>
</evidence>
<reference evidence="9 10" key="2">
    <citation type="submission" date="2017-06" db="EMBL/GenBank/DDBJ databases">
        <authorList>
            <person name="Varghese N."/>
            <person name="Submissions S."/>
        </authorList>
    </citation>
    <scope>NUCLEOTIDE SEQUENCE [LARGE SCALE GENOMIC DNA]</scope>
    <source>
        <strain evidence="9 10">RLD-1</strain>
    </source>
</reference>
<dbReference type="InterPro" id="IPR007498">
    <property type="entry name" value="PqiA-like"/>
</dbReference>
<dbReference type="Proteomes" id="UP000198309">
    <property type="component" value="Unassembled WGS sequence"/>
</dbReference>
<dbReference type="Pfam" id="PF04403">
    <property type="entry name" value="PqiA"/>
    <property type="match status" value="1"/>
</dbReference>
<feature type="transmembrane region" description="Helical" evidence="7">
    <location>
        <begin position="176"/>
        <end position="193"/>
    </location>
</feature>
<keyword evidence="10" id="KW-1185">Reference proteome</keyword>
<dbReference type="EMBL" id="FZPC01000023">
    <property type="protein sequence ID" value="SNT37109.1"/>
    <property type="molecule type" value="Genomic_DNA"/>
</dbReference>
<evidence type="ECO:0000313" key="10">
    <source>
        <dbReference type="Proteomes" id="UP000198309"/>
    </source>
</evidence>
<dbReference type="AlphaFoldDB" id="A0A239M5J4"/>
<feature type="transmembrane region" description="Helical" evidence="7">
    <location>
        <begin position="143"/>
        <end position="164"/>
    </location>
</feature>
<feature type="transmembrane region" description="Helical" evidence="7">
    <location>
        <begin position="50"/>
        <end position="69"/>
    </location>
</feature>
<dbReference type="PANTHER" id="PTHR30462:SF3">
    <property type="entry name" value="INTERMEMBRANE TRANSPORT PROTEIN PQIA"/>
    <property type="match status" value="1"/>
</dbReference>
<evidence type="ECO:0000256" key="2">
    <source>
        <dbReference type="ARBA" id="ARBA00022475"/>
    </source>
</evidence>
<proteinExistence type="predicted"/>
<dbReference type="RefSeq" id="WP_089393337.1">
    <property type="nucleotide sequence ID" value="NZ_FNEC01000016.1"/>
</dbReference>
<keyword evidence="3" id="KW-0997">Cell inner membrane</keyword>
<reference evidence="8 11" key="1">
    <citation type="submission" date="2016-10" db="EMBL/GenBank/DDBJ databases">
        <authorList>
            <person name="de Groot N.N."/>
        </authorList>
    </citation>
    <scope>NUCLEOTIDE SEQUENCE [LARGE SCALE GENOMIC DNA]</scope>
    <source>
        <strain evidence="8 11">CCM 7361</strain>
    </source>
</reference>
<organism evidence="8 11">
    <name type="scientific">Pseudomonas delhiensis</name>
    <dbReference type="NCBI Taxonomy" id="366289"/>
    <lineage>
        <taxon>Bacteria</taxon>
        <taxon>Pseudomonadati</taxon>
        <taxon>Pseudomonadota</taxon>
        <taxon>Gammaproteobacteria</taxon>
        <taxon>Pseudomonadales</taxon>
        <taxon>Pseudomonadaceae</taxon>
        <taxon>Pseudomonas</taxon>
    </lineage>
</organism>
<keyword evidence="6 7" id="KW-0472">Membrane</keyword>
<gene>
    <name evidence="8" type="ORF">SAMN05216189_101689</name>
    <name evidence="9" type="ORF">SAMN06295949_12389</name>
</gene>
<comment type="subcellular location">
    <subcellularLocation>
        <location evidence="1">Cell inner membrane</location>
    </subcellularLocation>
</comment>
<evidence type="ECO:0000313" key="9">
    <source>
        <dbReference type="EMBL" id="SNT37109.1"/>
    </source>
</evidence>
<evidence type="ECO:0000313" key="11">
    <source>
        <dbReference type="Proteomes" id="UP000199693"/>
    </source>
</evidence>
<evidence type="ECO:0000256" key="3">
    <source>
        <dbReference type="ARBA" id="ARBA00022519"/>
    </source>
</evidence>
<protein>
    <submittedName>
        <fullName evidence="8">Paraquat-inducible protein A</fullName>
    </submittedName>
</protein>
<keyword evidence="2" id="KW-1003">Cell membrane</keyword>
<name>A0A239M5J4_9PSED</name>
<keyword evidence="5 7" id="KW-1133">Transmembrane helix</keyword>
<dbReference type="Proteomes" id="UP000199693">
    <property type="component" value="Unassembled WGS sequence"/>
</dbReference>
<sequence>MSTPPLAPQLNLCLCHGCGHTCDLGRNAHECERCGAPLHARKADAINRGWAYLVAALVFYVPANLLPVMRTEMLGQGVDSTIGGGVLEFWEAGAWDIALIIFIASIGVPAIKFGSLGLLLFTAQRHSAWARRQRSQLYRFVELIGYWSMLDVMVVALVAALVQMRGLGTIEPRPGILFFGLVVVLTMLSAMSFDPRLIWDDDPHKGDRIDGAGHT</sequence>
<keyword evidence="4 7" id="KW-0812">Transmembrane</keyword>
<evidence type="ECO:0000256" key="7">
    <source>
        <dbReference type="SAM" id="Phobius"/>
    </source>
</evidence>
<dbReference type="PANTHER" id="PTHR30462">
    <property type="entry name" value="INTERMEMBRANE TRANSPORT PROTEIN PQIB-RELATED"/>
    <property type="match status" value="1"/>
</dbReference>
<dbReference type="GO" id="GO:0005886">
    <property type="term" value="C:plasma membrane"/>
    <property type="evidence" value="ECO:0007669"/>
    <property type="project" value="UniProtKB-SubCell"/>
</dbReference>
<evidence type="ECO:0000256" key="6">
    <source>
        <dbReference type="ARBA" id="ARBA00023136"/>
    </source>
</evidence>
<dbReference type="InterPro" id="IPR051800">
    <property type="entry name" value="PqiA-PqiB_transport"/>
</dbReference>
<dbReference type="EMBL" id="FNEC01000016">
    <property type="protein sequence ID" value="SDJ40211.1"/>
    <property type="molecule type" value="Genomic_DNA"/>
</dbReference>